<reference evidence="1 2" key="1">
    <citation type="journal article" date="2016" name="Int. J. Syst. Evol. Microbiol.">
        <title>Paraphotobacterium marinum gen. nov., sp. nov., a member of the family Vibrionaceae, isolated from surface seawater.</title>
        <authorList>
            <person name="Huang Z."/>
            <person name="Dong C."/>
            <person name="Shao Z."/>
        </authorList>
    </citation>
    <scope>NUCLEOTIDE SEQUENCE [LARGE SCALE GENOMIC DNA]</scope>
    <source>
        <strain evidence="1 2">NSCS20N07D</strain>
    </source>
</reference>
<dbReference type="RefSeq" id="WP_089073927.1">
    <property type="nucleotide sequence ID" value="NZ_CBCSAM010000006.1"/>
</dbReference>
<organism evidence="1 2">
    <name type="scientific">Paraphotobacterium marinum</name>
    <dbReference type="NCBI Taxonomy" id="1755811"/>
    <lineage>
        <taxon>Bacteria</taxon>
        <taxon>Pseudomonadati</taxon>
        <taxon>Pseudomonadota</taxon>
        <taxon>Gammaproteobacteria</taxon>
        <taxon>Vibrionales</taxon>
        <taxon>Vibrionaceae</taxon>
        <taxon>Paraphotobacterium</taxon>
    </lineage>
</organism>
<sequence>MKKFTELNSQIDSSINFETIWNPILEHVEKVRLQQNSNLTLKQIVLEYLEPEKVNIKESNDKYICENNKVIVHDKDFITDSLFKKEILLNWSIEEDDGTYSFGLSHIYCPDGSTIYVKIK</sequence>
<accession>A0A220VF99</accession>
<dbReference type="Proteomes" id="UP000242175">
    <property type="component" value="Chromosome small"/>
</dbReference>
<name>A0A220VF99_9GAMM</name>
<dbReference type="KEGG" id="pmai:CF386_08090"/>
<protein>
    <submittedName>
        <fullName evidence="1">Uncharacterized protein</fullName>
    </submittedName>
</protein>
<evidence type="ECO:0000313" key="1">
    <source>
        <dbReference type="EMBL" id="ASK79019.1"/>
    </source>
</evidence>
<dbReference type="EMBL" id="CP022356">
    <property type="protein sequence ID" value="ASK79019.1"/>
    <property type="molecule type" value="Genomic_DNA"/>
</dbReference>
<keyword evidence="2" id="KW-1185">Reference proteome</keyword>
<proteinExistence type="predicted"/>
<evidence type="ECO:0000313" key="2">
    <source>
        <dbReference type="Proteomes" id="UP000242175"/>
    </source>
</evidence>
<gene>
    <name evidence="1" type="ORF">CF386_08090</name>
</gene>
<dbReference type="AlphaFoldDB" id="A0A220VF99"/>